<gene>
    <name evidence="2" type="ORF">QYE77_10945</name>
</gene>
<dbReference type="RefSeq" id="WP_315625446.1">
    <property type="nucleotide sequence ID" value="NZ_JAUHMF010000002.1"/>
</dbReference>
<protein>
    <submittedName>
        <fullName evidence="2">Uncharacterized protein</fullName>
    </submittedName>
</protein>
<keyword evidence="1" id="KW-0472">Membrane</keyword>
<accession>A0ABU3NPK9</accession>
<organism evidence="2 3">
    <name type="scientific">Thermanaerothrix solaris</name>
    <dbReference type="NCBI Taxonomy" id="3058434"/>
    <lineage>
        <taxon>Bacteria</taxon>
        <taxon>Bacillati</taxon>
        <taxon>Chloroflexota</taxon>
        <taxon>Anaerolineae</taxon>
        <taxon>Anaerolineales</taxon>
        <taxon>Anaerolineaceae</taxon>
        <taxon>Thermanaerothrix</taxon>
    </lineage>
</organism>
<keyword evidence="3" id="KW-1185">Reference proteome</keyword>
<name>A0ABU3NPK9_9CHLR</name>
<dbReference type="EMBL" id="JAUHMF010000002">
    <property type="protein sequence ID" value="MDT8898783.1"/>
    <property type="molecule type" value="Genomic_DNA"/>
</dbReference>
<feature type="transmembrane region" description="Helical" evidence="1">
    <location>
        <begin position="7"/>
        <end position="29"/>
    </location>
</feature>
<keyword evidence="1" id="KW-1133">Transmembrane helix</keyword>
<sequence>MNTRLKIWSLLRIALIIYVGLGLIFHLGWEAAQAECRHVQASRGEFVEPAVFAWPLRLAFDLTYWPVYAWANLYHDGVLFATPCTH</sequence>
<keyword evidence="1" id="KW-0812">Transmembrane</keyword>
<evidence type="ECO:0000256" key="1">
    <source>
        <dbReference type="SAM" id="Phobius"/>
    </source>
</evidence>
<reference evidence="2 3" key="1">
    <citation type="submission" date="2023-07" db="EMBL/GenBank/DDBJ databases">
        <title>Novel species of Thermanaerothrix with wide hydrolytic capabilities.</title>
        <authorList>
            <person name="Zayulina K.S."/>
            <person name="Podosokorskaya O.A."/>
            <person name="Elcheninov A.G."/>
        </authorList>
    </citation>
    <scope>NUCLEOTIDE SEQUENCE [LARGE SCALE GENOMIC DNA]</scope>
    <source>
        <strain evidence="2 3">4228-RoL</strain>
    </source>
</reference>
<dbReference type="Proteomes" id="UP001254165">
    <property type="component" value="Unassembled WGS sequence"/>
</dbReference>
<proteinExistence type="predicted"/>
<comment type="caution">
    <text evidence="2">The sequence shown here is derived from an EMBL/GenBank/DDBJ whole genome shotgun (WGS) entry which is preliminary data.</text>
</comment>
<evidence type="ECO:0000313" key="3">
    <source>
        <dbReference type="Proteomes" id="UP001254165"/>
    </source>
</evidence>
<evidence type="ECO:0000313" key="2">
    <source>
        <dbReference type="EMBL" id="MDT8898783.1"/>
    </source>
</evidence>